<keyword evidence="3" id="KW-1185">Reference proteome</keyword>
<reference evidence="2 3" key="1">
    <citation type="submission" date="2018-01" db="EMBL/GenBank/DDBJ databases">
        <title>Complete genome sequence of Salinigranum rubrum GX10T, an extremely halophilic archaeon isolated from a marine solar saltern.</title>
        <authorList>
            <person name="Han S."/>
        </authorList>
    </citation>
    <scope>NUCLEOTIDE SEQUENCE [LARGE SCALE GENOMIC DNA]</scope>
    <source>
        <strain evidence="2 3">GX10</strain>
    </source>
</reference>
<accession>A0A2I8VF90</accession>
<dbReference type="EMBL" id="CP026309">
    <property type="protein sequence ID" value="AUV80600.1"/>
    <property type="molecule type" value="Genomic_DNA"/>
</dbReference>
<protein>
    <submittedName>
        <fullName evidence="2">Dehydratase</fullName>
    </submittedName>
</protein>
<gene>
    <name evidence="2" type="ORF">C2R22_02105</name>
</gene>
<feature type="domain" description="MaoC-like" evidence="1">
    <location>
        <begin position="5"/>
        <end position="101"/>
    </location>
</feature>
<evidence type="ECO:0000259" key="1">
    <source>
        <dbReference type="Pfam" id="PF01575"/>
    </source>
</evidence>
<dbReference type="OrthoDB" id="167740at2157"/>
<dbReference type="Pfam" id="PF01575">
    <property type="entry name" value="MaoC_dehydratas"/>
    <property type="match status" value="1"/>
</dbReference>
<name>A0A2I8VF90_9EURY</name>
<dbReference type="InterPro" id="IPR029069">
    <property type="entry name" value="HotDog_dom_sf"/>
</dbReference>
<dbReference type="RefSeq" id="WP_103424127.1">
    <property type="nucleotide sequence ID" value="NZ_CP026309.1"/>
</dbReference>
<dbReference type="KEGG" id="srub:C2R22_02105"/>
<dbReference type="InterPro" id="IPR002539">
    <property type="entry name" value="MaoC-like_dom"/>
</dbReference>
<dbReference type="AlphaFoldDB" id="A0A2I8VF90"/>
<dbReference type="Proteomes" id="UP000236584">
    <property type="component" value="Chromosome"/>
</dbReference>
<organism evidence="2 3">
    <name type="scientific">Salinigranum rubrum</name>
    <dbReference type="NCBI Taxonomy" id="755307"/>
    <lineage>
        <taxon>Archaea</taxon>
        <taxon>Methanobacteriati</taxon>
        <taxon>Methanobacteriota</taxon>
        <taxon>Stenosarchaea group</taxon>
        <taxon>Halobacteria</taxon>
        <taxon>Halobacteriales</taxon>
        <taxon>Haloferacaceae</taxon>
        <taxon>Salinigranum</taxon>
    </lineage>
</organism>
<evidence type="ECO:0000313" key="2">
    <source>
        <dbReference type="EMBL" id="AUV80600.1"/>
    </source>
</evidence>
<sequence length="135" mass="14932">MAPPEQGDVHVVERTFTDEDVSGFAAVSRDTQAIHTEREPPMVHGLLTATLSTEIGGDLEVLARTMEFDFLTPVYAGDTVRCEWTTERVDAREDRFDLAATVECRRTASARAGAEHTVVLRGEVEGLVWRSDPDD</sequence>
<dbReference type="SUPFAM" id="SSF54637">
    <property type="entry name" value="Thioesterase/thiol ester dehydrase-isomerase"/>
    <property type="match status" value="1"/>
</dbReference>
<dbReference type="Gene3D" id="3.10.129.10">
    <property type="entry name" value="Hotdog Thioesterase"/>
    <property type="match status" value="1"/>
</dbReference>
<proteinExistence type="predicted"/>
<evidence type="ECO:0000313" key="3">
    <source>
        <dbReference type="Proteomes" id="UP000236584"/>
    </source>
</evidence>
<dbReference type="GeneID" id="35590844"/>